<dbReference type="FunFam" id="3.30.40.10:FF:000143">
    <property type="entry name" value="Regulator of gluconeogenesis Rmd5"/>
    <property type="match status" value="1"/>
</dbReference>
<feature type="zinc finger region" description="RING-Gid-type" evidence="6">
    <location>
        <begin position="350"/>
        <end position="391"/>
    </location>
</feature>
<dbReference type="GO" id="GO:0043161">
    <property type="term" value="P:proteasome-mediated ubiquitin-dependent protein catabolic process"/>
    <property type="evidence" value="ECO:0007669"/>
    <property type="project" value="InterPro"/>
</dbReference>
<evidence type="ECO:0000256" key="4">
    <source>
        <dbReference type="ARBA" id="ARBA00022771"/>
    </source>
</evidence>
<keyword evidence="2" id="KW-0963">Cytoplasm</keyword>
<organism evidence="8 9">
    <name type="scientific">Intoshia linei</name>
    <dbReference type="NCBI Taxonomy" id="1819745"/>
    <lineage>
        <taxon>Eukaryota</taxon>
        <taxon>Metazoa</taxon>
        <taxon>Spiralia</taxon>
        <taxon>Lophotrochozoa</taxon>
        <taxon>Mesozoa</taxon>
        <taxon>Orthonectida</taxon>
        <taxon>Rhopaluridae</taxon>
        <taxon>Intoshia</taxon>
    </lineage>
</organism>
<evidence type="ECO:0000259" key="7">
    <source>
        <dbReference type="PROSITE" id="PS51867"/>
    </source>
</evidence>
<dbReference type="GO" id="GO:0034657">
    <property type="term" value="C:GID complex"/>
    <property type="evidence" value="ECO:0007669"/>
    <property type="project" value="TreeGrafter"/>
</dbReference>
<comment type="caution">
    <text evidence="8">The sequence shown here is derived from an EMBL/GenBank/DDBJ whole genome shotgun (WGS) entry which is preliminary data.</text>
</comment>
<gene>
    <name evidence="8" type="ORF">A3Q56_02674</name>
</gene>
<sequence>MTNSSEAINTEITVYLSSAKTFYNNRLTSINNMIHIADELSTSLCDPNYVEDHDKEITEKIDKIAFTVNTVRQEHKKLHTFVSKIGKSIEKNFETNFTSLRLPENESEDFKSRLNKAIMHIIADHFMRIGHIDISKSLIRKTQLNIKDEDIFVYVQMSEISIQLKEYHNLKPLLRWCQGNSQKLNELSSCLFFSVHRLIFLNAVYNSVEISELVKLSTNFAPFMKDHKIEILKLLGYLLYTYDANPDISNYNNIFKTRQIPNFMKCIDIEKEWDSLHTQFIDASSKTVGLSRDCPLEVLYRVGIQGLGPLLNIRNLITKNNYNNIWRSTEELPISVDLLDRDYYHSLFACPILKQHTTEANPPVILKCCHVISHEAVSKLKEGNRIKCPYCPIDQSPKEVRSIVL</sequence>
<evidence type="ECO:0000256" key="3">
    <source>
        <dbReference type="ARBA" id="ARBA00022723"/>
    </source>
</evidence>
<dbReference type="GO" id="GO:0008270">
    <property type="term" value="F:zinc ion binding"/>
    <property type="evidence" value="ECO:0007669"/>
    <property type="project" value="UniProtKB-KW"/>
</dbReference>
<dbReference type="InterPro" id="IPR045098">
    <property type="entry name" value="Fyv10_fam"/>
</dbReference>
<keyword evidence="5" id="KW-0862">Zinc</keyword>
<dbReference type="InterPro" id="IPR044063">
    <property type="entry name" value="ZF_RING_GID"/>
</dbReference>
<comment type="subcellular location">
    <subcellularLocation>
        <location evidence="1">Cytoplasm</location>
    </subcellularLocation>
</comment>
<dbReference type="OrthoDB" id="1933281at2759"/>
<evidence type="ECO:0000256" key="5">
    <source>
        <dbReference type="ARBA" id="ARBA00022833"/>
    </source>
</evidence>
<keyword evidence="3" id="KW-0479">Metal-binding</keyword>
<dbReference type="EMBL" id="LWCA01000258">
    <property type="protein sequence ID" value="OAF69587.1"/>
    <property type="molecule type" value="Genomic_DNA"/>
</dbReference>
<dbReference type="Pfam" id="PF10607">
    <property type="entry name" value="CTLH"/>
    <property type="match status" value="1"/>
</dbReference>
<keyword evidence="9" id="KW-1185">Reference proteome</keyword>
<evidence type="ECO:0000256" key="1">
    <source>
        <dbReference type="ARBA" id="ARBA00004496"/>
    </source>
</evidence>
<evidence type="ECO:0000313" key="8">
    <source>
        <dbReference type="EMBL" id="OAF69587.1"/>
    </source>
</evidence>
<keyword evidence="4 6" id="KW-0863">Zinc-finger</keyword>
<dbReference type="GO" id="GO:0005737">
    <property type="term" value="C:cytoplasm"/>
    <property type="evidence" value="ECO:0007669"/>
    <property type="project" value="UniProtKB-SubCell"/>
</dbReference>
<evidence type="ECO:0000256" key="6">
    <source>
        <dbReference type="PROSITE-ProRule" id="PRU01215"/>
    </source>
</evidence>
<dbReference type="AlphaFoldDB" id="A0A177B5K2"/>
<evidence type="ECO:0000313" key="9">
    <source>
        <dbReference type="Proteomes" id="UP000078046"/>
    </source>
</evidence>
<dbReference type="SUPFAM" id="SSF57850">
    <property type="entry name" value="RING/U-box"/>
    <property type="match status" value="1"/>
</dbReference>
<dbReference type="PANTHER" id="PTHR12170:SF3">
    <property type="entry name" value="GH10162P"/>
    <property type="match status" value="1"/>
</dbReference>
<dbReference type="GO" id="GO:0005634">
    <property type="term" value="C:nucleus"/>
    <property type="evidence" value="ECO:0007669"/>
    <property type="project" value="TreeGrafter"/>
</dbReference>
<dbReference type="Proteomes" id="UP000078046">
    <property type="component" value="Unassembled WGS sequence"/>
</dbReference>
<dbReference type="PROSITE" id="PS51867">
    <property type="entry name" value="ZF_RING_GID"/>
    <property type="match status" value="1"/>
</dbReference>
<accession>A0A177B5K2</accession>
<dbReference type="InterPro" id="IPR024964">
    <property type="entry name" value="CTLH/CRA"/>
</dbReference>
<dbReference type="GO" id="GO:0061630">
    <property type="term" value="F:ubiquitin protein ligase activity"/>
    <property type="evidence" value="ECO:0007669"/>
    <property type="project" value="InterPro"/>
</dbReference>
<reference evidence="8 9" key="1">
    <citation type="submission" date="2016-04" db="EMBL/GenBank/DDBJ databases">
        <title>The genome of Intoshia linei affirms orthonectids as highly simplified spiralians.</title>
        <authorList>
            <person name="Mikhailov K.V."/>
            <person name="Slusarev G.S."/>
            <person name="Nikitin M.A."/>
            <person name="Logacheva M.D."/>
            <person name="Penin A."/>
            <person name="Aleoshin V."/>
            <person name="Panchin Y.V."/>
        </authorList>
    </citation>
    <scope>NUCLEOTIDE SEQUENCE [LARGE SCALE GENOMIC DNA]</scope>
    <source>
        <strain evidence="8">Intl2013</strain>
        <tissue evidence="8">Whole animal</tissue>
    </source>
</reference>
<name>A0A177B5K2_9BILA</name>
<proteinExistence type="predicted"/>
<dbReference type="PANTHER" id="PTHR12170">
    <property type="entry name" value="MACROPHAGE ERYTHROBLAST ATTACHER-RELATED"/>
    <property type="match status" value="1"/>
</dbReference>
<protein>
    <recommendedName>
        <fullName evidence="7">RING-Gid-type domain-containing protein</fullName>
    </recommendedName>
</protein>
<evidence type="ECO:0000256" key="2">
    <source>
        <dbReference type="ARBA" id="ARBA00022490"/>
    </source>
</evidence>
<feature type="domain" description="RING-Gid-type" evidence="7">
    <location>
        <begin position="350"/>
        <end position="391"/>
    </location>
</feature>